<dbReference type="GO" id="GO:0004356">
    <property type="term" value="F:glutamine synthetase activity"/>
    <property type="evidence" value="ECO:0007669"/>
    <property type="project" value="UniProtKB-EC"/>
</dbReference>
<comment type="catalytic activity">
    <reaction evidence="4">
        <text>L-glutamate + NH4(+) + ATP = L-glutamine + ADP + phosphate + H(+)</text>
        <dbReference type="Rhea" id="RHEA:16169"/>
        <dbReference type="ChEBI" id="CHEBI:15378"/>
        <dbReference type="ChEBI" id="CHEBI:28938"/>
        <dbReference type="ChEBI" id="CHEBI:29985"/>
        <dbReference type="ChEBI" id="CHEBI:30616"/>
        <dbReference type="ChEBI" id="CHEBI:43474"/>
        <dbReference type="ChEBI" id="CHEBI:58359"/>
        <dbReference type="ChEBI" id="CHEBI:456216"/>
        <dbReference type="EC" id="6.3.1.2"/>
    </reaction>
</comment>
<protein>
    <recommendedName>
        <fullName evidence="3">Glutamate--ammonia ligase</fullName>
    </recommendedName>
</protein>
<dbReference type="Proteomes" id="UP001314170">
    <property type="component" value="Unassembled WGS sequence"/>
</dbReference>
<dbReference type="EMBL" id="CAWUPB010001156">
    <property type="protein sequence ID" value="CAK7338990.1"/>
    <property type="molecule type" value="Genomic_DNA"/>
</dbReference>
<proteinExistence type="predicted"/>
<name>A0AAV1RRN6_9ROSI</name>
<evidence type="ECO:0000256" key="1">
    <source>
        <dbReference type="ARBA" id="ARBA00004496"/>
    </source>
</evidence>
<comment type="caution">
    <text evidence="5">The sequence shown here is derived from an EMBL/GenBank/DDBJ whole genome shotgun (WGS) entry which is preliminary data.</text>
</comment>
<gene>
    <name evidence="5" type="ORF">DCAF_LOCUS14038</name>
</gene>
<evidence type="ECO:0000256" key="3">
    <source>
        <dbReference type="ARBA" id="ARBA00030668"/>
    </source>
</evidence>
<accession>A0AAV1RRN6</accession>
<reference evidence="5 6" key="1">
    <citation type="submission" date="2024-01" db="EMBL/GenBank/DDBJ databases">
        <authorList>
            <person name="Waweru B."/>
        </authorList>
    </citation>
    <scope>NUCLEOTIDE SEQUENCE [LARGE SCALE GENOMIC DNA]</scope>
</reference>
<dbReference type="AlphaFoldDB" id="A0AAV1RRN6"/>
<evidence type="ECO:0000256" key="4">
    <source>
        <dbReference type="ARBA" id="ARBA00049436"/>
    </source>
</evidence>
<evidence type="ECO:0000313" key="6">
    <source>
        <dbReference type="Proteomes" id="UP001314170"/>
    </source>
</evidence>
<keyword evidence="2" id="KW-0963">Cytoplasm</keyword>
<sequence length="205" mass="22868">MDRLCILPLLDSRRKNVAPPPLEVKSLEEKALVLSFLISITSTVVKRVGLYGSQLWKARLIFTLPCPVCPDRCLKLNGTKNNLLHGERGMLEDEILKRKLLDGFLGGLLVVILSPRPLEEKLLNYIARPACMQKSRLVRSLNGGSIPGQCEFQLEPAVGISAGDQLWVARYVLERITEIAGVVFSLNPQPNQANWEETGAHVNYR</sequence>
<dbReference type="SUPFAM" id="SSF55931">
    <property type="entry name" value="Glutamine synthetase/guanido kinase"/>
    <property type="match status" value="1"/>
</dbReference>
<dbReference type="GO" id="GO:0005737">
    <property type="term" value="C:cytoplasm"/>
    <property type="evidence" value="ECO:0007669"/>
    <property type="project" value="UniProtKB-SubCell"/>
</dbReference>
<evidence type="ECO:0000256" key="2">
    <source>
        <dbReference type="ARBA" id="ARBA00022490"/>
    </source>
</evidence>
<comment type="subcellular location">
    <subcellularLocation>
        <location evidence="1">Cytoplasm</location>
    </subcellularLocation>
</comment>
<organism evidence="5 6">
    <name type="scientific">Dovyalis caffra</name>
    <dbReference type="NCBI Taxonomy" id="77055"/>
    <lineage>
        <taxon>Eukaryota</taxon>
        <taxon>Viridiplantae</taxon>
        <taxon>Streptophyta</taxon>
        <taxon>Embryophyta</taxon>
        <taxon>Tracheophyta</taxon>
        <taxon>Spermatophyta</taxon>
        <taxon>Magnoliopsida</taxon>
        <taxon>eudicotyledons</taxon>
        <taxon>Gunneridae</taxon>
        <taxon>Pentapetalae</taxon>
        <taxon>rosids</taxon>
        <taxon>fabids</taxon>
        <taxon>Malpighiales</taxon>
        <taxon>Salicaceae</taxon>
        <taxon>Flacourtieae</taxon>
        <taxon>Dovyalis</taxon>
    </lineage>
</organism>
<keyword evidence="6" id="KW-1185">Reference proteome</keyword>
<evidence type="ECO:0000313" key="5">
    <source>
        <dbReference type="EMBL" id="CAK7338990.1"/>
    </source>
</evidence>
<dbReference type="InterPro" id="IPR014746">
    <property type="entry name" value="Gln_synth/guanido_kin_cat_dom"/>
</dbReference>
<dbReference type="GO" id="GO:0006542">
    <property type="term" value="P:glutamine biosynthetic process"/>
    <property type="evidence" value="ECO:0007669"/>
    <property type="project" value="TreeGrafter"/>
</dbReference>
<dbReference type="PANTHER" id="PTHR20852">
    <property type="entry name" value="GLUTAMINE SYNTHETASE"/>
    <property type="match status" value="1"/>
</dbReference>
<dbReference type="InterPro" id="IPR050292">
    <property type="entry name" value="Glutamine_Synthetase"/>
</dbReference>
<dbReference type="Gene3D" id="3.30.590.10">
    <property type="entry name" value="Glutamine synthetase/guanido kinase, catalytic domain"/>
    <property type="match status" value="1"/>
</dbReference>
<dbReference type="PANTHER" id="PTHR20852:SF93">
    <property type="entry name" value="GLUTAMINE SYNTHETASE CYTOSOLIC ISOZYME 1-1"/>
    <property type="match status" value="1"/>
</dbReference>